<dbReference type="InterPro" id="IPR036282">
    <property type="entry name" value="Glutathione-S-Trfase_C_sf"/>
</dbReference>
<dbReference type="VEuPathDB" id="VectorBase:BGLAX_028954"/>
<evidence type="ECO:0008006" key="8">
    <source>
        <dbReference type="Google" id="ProtNLM"/>
    </source>
</evidence>
<dbReference type="AlphaFoldDB" id="A0A182YTL1"/>
<dbReference type="Pfam" id="PF02798">
    <property type="entry name" value="GST_N"/>
    <property type="match status" value="1"/>
</dbReference>
<reference evidence="6" key="1">
    <citation type="journal article" date="2004" name="J. Parasitol.">
        <title>The mitochondrial genome of Biomphalaria glabrata (Gastropoda: Basommatophora), intermediate host of Schistosoma mansoni.</title>
        <authorList>
            <person name="DeJong R.J."/>
            <person name="Emery A.M."/>
            <person name="Adema C.M."/>
        </authorList>
    </citation>
    <scope>NUCLEOTIDE SEQUENCE</scope>
    <source>
        <strain evidence="6">BB02</strain>
    </source>
</reference>
<reference evidence="6" key="2">
    <citation type="submission" date="2013-03" db="EMBL/GenBank/DDBJ databases">
        <title>Sequence assembly of the Biomphalaria glabrata genome version 4.3.</title>
        <authorList>
            <person name="Warren W."/>
            <person name="Wilson R.K."/>
            <person name="Hillier L.W."/>
            <person name="Minx P."/>
        </authorList>
    </citation>
    <scope>NUCLEOTIDE SEQUENCE</scope>
    <source>
        <strain evidence="6">BB02</strain>
    </source>
</reference>
<proteinExistence type="inferred from homology"/>
<accession>A0A182YTL1</accession>
<dbReference type="InterPro" id="IPR050213">
    <property type="entry name" value="GST_superfamily"/>
</dbReference>
<feature type="domain" description="GST N-terminal" evidence="4">
    <location>
        <begin position="5"/>
        <end position="82"/>
    </location>
</feature>
<dbReference type="InterPro" id="IPR040079">
    <property type="entry name" value="Glutathione_S-Trfase"/>
</dbReference>
<evidence type="ECO:0000259" key="4">
    <source>
        <dbReference type="PROSITE" id="PS50404"/>
    </source>
</evidence>
<dbReference type="InterPro" id="IPR036249">
    <property type="entry name" value="Thioredoxin-like_sf"/>
</dbReference>
<evidence type="ECO:0000256" key="2">
    <source>
        <dbReference type="ARBA" id="ARBA00022613"/>
    </source>
</evidence>
<dbReference type="SFLD" id="SFLDG01205">
    <property type="entry name" value="AMPS.1"/>
    <property type="match status" value="1"/>
</dbReference>
<dbReference type="Gene3D" id="1.20.1050.10">
    <property type="match status" value="1"/>
</dbReference>
<dbReference type="Pfam" id="PF14497">
    <property type="entry name" value="GST_C_3"/>
    <property type="match status" value="1"/>
</dbReference>
<dbReference type="FunFam" id="3.40.30.10:FF:000035">
    <property type="entry name" value="hematopoietic prostaglandin D synthase"/>
    <property type="match status" value="1"/>
</dbReference>
<keyword evidence="2" id="KW-0273">Eye lens protein</keyword>
<reference evidence="6" key="3">
    <citation type="submission" date="2020-05" db="UniProtKB">
        <authorList>
            <consortium name="EnsemblMetazoa"/>
        </authorList>
    </citation>
    <scope>IDENTIFICATION</scope>
    <source>
        <strain evidence="6">BB02</strain>
    </source>
</reference>
<dbReference type="RefSeq" id="XP_013071551.2">
    <property type="nucleotide sequence ID" value="XM_013216097.2"/>
</dbReference>
<gene>
    <name evidence="6" type="primary">106058639</name>
</gene>
<sequence length="203" mass="23145">MAEAQSVKVLYFDVTGLGEILRLLLKFAGKEFEDVRLDRDKWPEIKPTMPFGQVPVLELDGKRYGQSVALASYLAREFGFYGKTNLEALTIDTVYQLQSDLLHGYAKYYRETDPVKKEEYLKEVKSEIGPRYLGFFENLLKESGTGFFVGDSITLADIVLFDVATGFLKPTVEDSIDNFPLVKKLVETVGEDERIKQYVSERK</sequence>
<dbReference type="KEGG" id="bgt:106058639"/>
<dbReference type="SFLD" id="SFLDG00363">
    <property type="entry name" value="AMPS_(cytGST):_Alpha-__Mu-__Pi"/>
    <property type="match status" value="1"/>
</dbReference>
<dbReference type="PROSITE" id="PS50404">
    <property type="entry name" value="GST_NTER"/>
    <property type="match status" value="1"/>
</dbReference>
<dbReference type="VEuPathDB" id="VectorBase:BGLB000008"/>
<dbReference type="GO" id="GO:0006749">
    <property type="term" value="P:glutathione metabolic process"/>
    <property type="evidence" value="ECO:0007669"/>
    <property type="project" value="TreeGrafter"/>
</dbReference>
<organism evidence="6 7">
    <name type="scientific">Biomphalaria glabrata</name>
    <name type="common">Bloodfluke planorb</name>
    <name type="synonym">Freshwater snail</name>
    <dbReference type="NCBI Taxonomy" id="6526"/>
    <lineage>
        <taxon>Eukaryota</taxon>
        <taxon>Metazoa</taxon>
        <taxon>Spiralia</taxon>
        <taxon>Lophotrochozoa</taxon>
        <taxon>Mollusca</taxon>
        <taxon>Gastropoda</taxon>
        <taxon>Heterobranchia</taxon>
        <taxon>Euthyneura</taxon>
        <taxon>Panpulmonata</taxon>
        <taxon>Hygrophila</taxon>
        <taxon>Lymnaeoidea</taxon>
        <taxon>Planorbidae</taxon>
        <taxon>Biomphalaria</taxon>
    </lineage>
</organism>
<dbReference type="EnsemblMetazoa" id="BGLB000008-RA">
    <property type="protein sequence ID" value="BGLB000008-PA"/>
    <property type="gene ID" value="BGLB000008"/>
</dbReference>
<dbReference type="CDD" id="cd03192">
    <property type="entry name" value="GST_C_Sigma_like"/>
    <property type="match status" value="1"/>
</dbReference>
<evidence type="ECO:0000256" key="3">
    <source>
        <dbReference type="ARBA" id="ARBA00049616"/>
    </source>
</evidence>
<dbReference type="PANTHER" id="PTHR11571">
    <property type="entry name" value="GLUTATHIONE S-TRANSFERASE"/>
    <property type="match status" value="1"/>
</dbReference>
<evidence type="ECO:0000256" key="1">
    <source>
        <dbReference type="ARBA" id="ARBA00007409"/>
    </source>
</evidence>
<dbReference type="GO" id="GO:0005212">
    <property type="term" value="F:structural constituent of eye lens"/>
    <property type="evidence" value="ECO:0007669"/>
    <property type="project" value="UniProtKB-KW"/>
</dbReference>
<dbReference type="CDD" id="cd03039">
    <property type="entry name" value="GST_N_Sigma_like"/>
    <property type="match status" value="1"/>
</dbReference>
<dbReference type="FunFam" id="1.20.1050.10:FF:000030">
    <property type="entry name" value="Glutathione S-transferase S1"/>
    <property type="match status" value="1"/>
</dbReference>
<protein>
    <recommendedName>
        <fullName evidence="8">Glutathione transferase</fullName>
    </recommendedName>
</protein>
<feature type="domain" description="GST C-terminal" evidence="5">
    <location>
        <begin position="84"/>
        <end position="203"/>
    </location>
</feature>
<dbReference type="SFLD" id="SFLDS00019">
    <property type="entry name" value="Glutathione_Transferase_(cytos"/>
    <property type="match status" value="1"/>
</dbReference>
<dbReference type="Gene3D" id="3.40.30.10">
    <property type="entry name" value="Glutaredoxin"/>
    <property type="match status" value="1"/>
</dbReference>
<dbReference type="InterPro" id="IPR004046">
    <property type="entry name" value="GST_C"/>
</dbReference>
<evidence type="ECO:0000259" key="5">
    <source>
        <dbReference type="PROSITE" id="PS50405"/>
    </source>
</evidence>
<evidence type="ECO:0000313" key="6">
    <source>
        <dbReference type="EnsemblMetazoa" id="BGLB000008-PA"/>
    </source>
</evidence>
<comment type="similarity">
    <text evidence="1">Belongs to the GST superfamily.</text>
</comment>
<evidence type="ECO:0000313" key="7">
    <source>
        <dbReference type="Proteomes" id="UP000076420"/>
    </source>
</evidence>
<name>A0A182YTL1_BIOGL</name>
<dbReference type="SUPFAM" id="SSF52833">
    <property type="entry name" value="Thioredoxin-like"/>
    <property type="match status" value="1"/>
</dbReference>
<dbReference type="GO" id="GO:0004364">
    <property type="term" value="F:glutathione transferase activity"/>
    <property type="evidence" value="ECO:0007669"/>
    <property type="project" value="TreeGrafter"/>
</dbReference>
<dbReference type="PANTHER" id="PTHR11571:SF150">
    <property type="entry name" value="GLUTATHIONE S-TRANSFERASE"/>
    <property type="match status" value="1"/>
</dbReference>
<dbReference type="InterPro" id="IPR004045">
    <property type="entry name" value="Glutathione_S-Trfase_N"/>
</dbReference>
<dbReference type="InterPro" id="IPR010987">
    <property type="entry name" value="Glutathione-S-Trfase_C-like"/>
</dbReference>
<dbReference type="EnsemblMetazoa" id="BGLB000008-RB">
    <property type="protein sequence ID" value="BGLB000008-PB"/>
    <property type="gene ID" value="BGLB000008"/>
</dbReference>
<dbReference type="OrthoDB" id="414243at2759"/>
<dbReference type="SUPFAM" id="SSF47616">
    <property type="entry name" value="GST C-terminal domain-like"/>
    <property type="match status" value="1"/>
</dbReference>
<dbReference type="Proteomes" id="UP000076420">
    <property type="component" value="Unassembled WGS sequence"/>
</dbReference>
<comment type="function">
    <text evidence="3">S-crystallins are structural components of squids and octopi eye lens. Contains relatively little if any GST activity.</text>
</comment>
<dbReference type="PROSITE" id="PS50405">
    <property type="entry name" value="GST_CTER"/>
    <property type="match status" value="1"/>
</dbReference>
<dbReference type="STRING" id="6526.A0A182YTL1"/>